<reference evidence="1 2" key="1">
    <citation type="journal article" date="2012" name="Genet. Mol. Biol.">
        <title>Analysis of 16S rRNA and mxaF genes revealing insights into Methylobacterium niche-specific plant association.</title>
        <authorList>
            <person name="Dourado M.N."/>
            <person name="Andreote F.D."/>
            <person name="Dini-Andreote F."/>
            <person name="Conti R."/>
            <person name="Araujo J.M."/>
            <person name="Araujo W.L."/>
        </authorList>
    </citation>
    <scope>NUCLEOTIDE SEQUENCE [LARGE SCALE GENOMIC DNA]</scope>
    <source>
        <strain evidence="1 2">TC3-10</strain>
    </source>
</reference>
<dbReference type="GO" id="GO:0008233">
    <property type="term" value="F:peptidase activity"/>
    <property type="evidence" value="ECO:0007669"/>
    <property type="project" value="UniProtKB-KW"/>
</dbReference>
<sequence length="272" mass="29412">MGHVTGGAARSLALAACLVTAAPAGETGGGRRLAALYLQDGRRELTGADLERFPGAGVLWCRRPDGIPQKAAAAWLIGNPSLVLMNAHNFRNRQLEVTRTVADCYFQIAGRNYAFAPDVLELGVEPEARRLHITDDWALLRLAEPAAARPQPIPDPPTLPTGDLTLPVTMVSPAGHENYRGQSSREACAVRRIDPPSEGAIRRARHDCNDGYGGSGSGLFDAEGRLIAMQSASLSMNQRHAFDIEFHYGSALLIEGRLREALEAQARETRDR</sequence>
<comment type="caution">
    <text evidence="1">The sequence shown here is derived from an EMBL/GenBank/DDBJ whole genome shotgun (WGS) entry which is preliminary data.</text>
</comment>
<dbReference type="Pfam" id="PF13365">
    <property type="entry name" value="Trypsin_2"/>
    <property type="match status" value="1"/>
</dbReference>
<keyword evidence="1" id="KW-0645">Protease</keyword>
<keyword evidence="1" id="KW-0378">Hydrolase</keyword>
<accession>A0ABU7TWH8</accession>
<dbReference type="SUPFAM" id="SSF50494">
    <property type="entry name" value="Trypsin-like serine proteases"/>
    <property type="match status" value="1"/>
</dbReference>
<dbReference type="EMBL" id="MLCA01000014">
    <property type="protein sequence ID" value="MEE7493667.1"/>
    <property type="molecule type" value="Genomic_DNA"/>
</dbReference>
<dbReference type="Proteomes" id="UP001355206">
    <property type="component" value="Unassembled WGS sequence"/>
</dbReference>
<organism evidence="1 2">
    <name type="scientific">Methylobacterium oryzae</name>
    <dbReference type="NCBI Taxonomy" id="334852"/>
    <lineage>
        <taxon>Bacteria</taxon>
        <taxon>Pseudomonadati</taxon>
        <taxon>Pseudomonadota</taxon>
        <taxon>Alphaproteobacteria</taxon>
        <taxon>Hyphomicrobiales</taxon>
        <taxon>Methylobacteriaceae</taxon>
        <taxon>Methylobacterium</taxon>
    </lineage>
</organism>
<evidence type="ECO:0000313" key="2">
    <source>
        <dbReference type="Proteomes" id="UP001355206"/>
    </source>
</evidence>
<dbReference type="GO" id="GO:0006508">
    <property type="term" value="P:proteolysis"/>
    <property type="evidence" value="ECO:0007669"/>
    <property type="project" value="UniProtKB-KW"/>
</dbReference>
<dbReference type="InterPro" id="IPR009003">
    <property type="entry name" value="Peptidase_S1_PA"/>
</dbReference>
<evidence type="ECO:0000313" key="1">
    <source>
        <dbReference type="EMBL" id="MEE7493667.1"/>
    </source>
</evidence>
<protein>
    <submittedName>
        <fullName evidence="1">Serine protease</fullName>
    </submittedName>
</protein>
<gene>
    <name evidence="1" type="ORF">MOTC310_25850</name>
</gene>
<dbReference type="RefSeq" id="WP_331303830.1">
    <property type="nucleotide sequence ID" value="NZ_MLCA01000014.1"/>
</dbReference>
<name>A0ABU7TWH8_9HYPH</name>
<proteinExistence type="predicted"/>
<keyword evidence="2" id="KW-1185">Reference proteome</keyword>